<evidence type="ECO:0000259" key="9">
    <source>
        <dbReference type="Pfam" id="PF12821"/>
    </source>
</evidence>
<dbReference type="InterPro" id="IPR024528">
    <property type="entry name" value="ThrE_2"/>
</dbReference>
<proteinExistence type="inferred from homology"/>
<keyword evidence="4 8" id="KW-0812">Transmembrane</keyword>
<dbReference type="AlphaFoldDB" id="A0AAU7VIL0"/>
<dbReference type="PANTHER" id="PTHR34390:SF1">
    <property type="entry name" value="SUCCINATE TRANSPORTER SUBUNIT YJJB-RELATED"/>
    <property type="match status" value="1"/>
</dbReference>
<evidence type="ECO:0000256" key="1">
    <source>
        <dbReference type="ARBA" id="ARBA00004651"/>
    </source>
</evidence>
<comment type="subcellular location">
    <subcellularLocation>
        <location evidence="1">Cell membrane</location>
        <topology evidence="1">Multi-pass membrane protein</topology>
    </subcellularLocation>
</comment>
<keyword evidence="3" id="KW-0997">Cell inner membrane</keyword>
<accession>A0AAU7VIL0</accession>
<dbReference type="InterPro" id="IPR050539">
    <property type="entry name" value="ThrE_Dicarb/AminoAcid_Exp"/>
</dbReference>
<dbReference type="GO" id="GO:0015744">
    <property type="term" value="P:succinate transport"/>
    <property type="evidence" value="ECO:0007669"/>
    <property type="project" value="TreeGrafter"/>
</dbReference>
<evidence type="ECO:0000256" key="2">
    <source>
        <dbReference type="ARBA" id="ARBA00022475"/>
    </source>
</evidence>
<organism evidence="10">
    <name type="scientific">Proteinivorax tanatarense</name>
    <dbReference type="NCBI Taxonomy" id="1260629"/>
    <lineage>
        <taxon>Bacteria</taxon>
        <taxon>Bacillati</taxon>
        <taxon>Bacillota</taxon>
        <taxon>Clostridia</taxon>
        <taxon>Eubacteriales</taxon>
        <taxon>Proteinivoracaceae</taxon>
        <taxon>Proteinivorax</taxon>
    </lineage>
</organism>
<dbReference type="RefSeq" id="WP_350342656.1">
    <property type="nucleotide sequence ID" value="NZ_CP158367.1"/>
</dbReference>
<comment type="similarity">
    <text evidence="7">Belongs to the ThrE exporter (TC 2.A.79) family.</text>
</comment>
<evidence type="ECO:0000313" key="10">
    <source>
        <dbReference type="EMBL" id="XBX73894.1"/>
    </source>
</evidence>
<feature type="transmembrane region" description="Helical" evidence="8">
    <location>
        <begin position="75"/>
        <end position="95"/>
    </location>
</feature>
<reference evidence="10" key="1">
    <citation type="journal article" date="2013" name="Extremophiles">
        <title>Proteinivorax tanatarense gen. nov., sp. nov., an anaerobic, haloalkaliphilic, proteolytic bacterium isolated from a decaying algal bloom, and proposal of Proteinivoraceae fam. nov.</title>
        <authorList>
            <person name="Kevbrin V."/>
            <person name="Boltyanskaya Y."/>
            <person name="Zhilina T."/>
            <person name="Kolganova T."/>
            <person name="Lavrentjeva E."/>
            <person name="Kuznetsov B."/>
        </authorList>
    </citation>
    <scope>NUCLEOTIDE SEQUENCE</scope>
    <source>
        <strain evidence="10">Z-910T</strain>
    </source>
</reference>
<reference evidence="10" key="2">
    <citation type="submission" date="2024-06" db="EMBL/GenBank/DDBJ databases">
        <authorList>
            <person name="Petrova K.O."/>
            <person name="Toshchakov S.V."/>
            <person name="Boltjanskaja Y.V."/>
            <person name="Kevbrin V."/>
        </authorList>
    </citation>
    <scope>NUCLEOTIDE SEQUENCE</scope>
    <source>
        <strain evidence="10">Z-910T</strain>
    </source>
</reference>
<feature type="transmembrane region" description="Helical" evidence="8">
    <location>
        <begin position="6"/>
        <end position="21"/>
    </location>
</feature>
<evidence type="ECO:0000256" key="7">
    <source>
        <dbReference type="ARBA" id="ARBA00034125"/>
    </source>
</evidence>
<dbReference type="EMBL" id="CP158367">
    <property type="protein sequence ID" value="XBX73894.1"/>
    <property type="molecule type" value="Genomic_DNA"/>
</dbReference>
<dbReference type="PANTHER" id="PTHR34390">
    <property type="entry name" value="UPF0442 PROTEIN YJJB-RELATED"/>
    <property type="match status" value="1"/>
</dbReference>
<evidence type="ECO:0000256" key="5">
    <source>
        <dbReference type="ARBA" id="ARBA00022989"/>
    </source>
</evidence>
<feature type="transmembrane region" description="Helical" evidence="8">
    <location>
        <begin position="50"/>
        <end position="68"/>
    </location>
</feature>
<gene>
    <name evidence="10" type="ORF">PRVXT_001908</name>
</gene>
<keyword evidence="6 8" id="KW-0472">Membrane</keyword>
<keyword evidence="5 8" id="KW-1133">Transmembrane helix</keyword>
<dbReference type="Pfam" id="PF12821">
    <property type="entry name" value="ThrE_2"/>
    <property type="match status" value="1"/>
</dbReference>
<dbReference type="GO" id="GO:0005886">
    <property type="term" value="C:plasma membrane"/>
    <property type="evidence" value="ECO:0007669"/>
    <property type="project" value="UniProtKB-SubCell"/>
</dbReference>
<evidence type="ECO:0000256" key="4">
    <source>
        <dbReference type="ARBA" id="ARBA00022692"/>
    </source>
</evidence>
<evidence type="ECO:0000256" key="6">
    <source>
        <dbReference type="ARBA" id="ARBA00023136"/>
    </source>
</evidence>
<feature type="transmembrane region" description="Helical" evidence="8">
    <location>
        <begin position="115"/>
        <end position="136"/>
    </location>
</feature>
<protein>
    <submittedName>
        <fullName evidence="10">Threonine/serine exporter family protein</fullName>
    </submittedName>
</protein>
<evidence type="ECO:0000256" key="3">
    <source>
        <dbReference type="ARBA" id="ARBA00022519"/>
    </source>
</evidence>
<keyword evidence="2" id="KW-1003">Cell membrane</keyword>
<evidence type="ECO:0000256" key="8">
    <source>
        <dbReference type="SAM" id="Phobius"/>
    </source>
</evidence>
<feature type="domain" description="Threonine/Serine exporter ThrE" evidence="9">
    <location>
        <begin position="4"/>
        <end position="132"/>
    </location>
</feature>
<name>A0AAU7VIL0_9FIRM</name>
<sequence>MLENFFYAILATLGYCIVFNVPKKYLFLSSLGGALGWVTYIYFYQRLGSSVTSVFVAASLVALWGEILSVKIKDLVTIFVIPGIIPLVPGSGMYYTMIAIMDQDFEQAAIIGTEAVFIALSIACGIILISSISRLVRGRIIMGLKH</sequence>